<proteinExistence type="inferred from homology"/>
<accession>A0AAE0X752</accession>
<comment type="similarity">
    <text evidence="1 4">Belongs to the acyl-CoA dehydrogenase family.</text>
</comment>
<dbReference type="InterPro" id="IPR052904">
    <property type="entry name" value="Acyl-CoA_dehydrogenase-like"/>
</dbReference>
<sequence>MRRAKETSNTGFFQQQPELKNQYYDDVSLQRVIKLFLPSSLLEQVEPEIAQLGHDVLSPQIFDWVTDAERNLPYLRGNGRDAFGKPRSELVVTEGWKRLQDFGFEKGMVASNYDTDYGQYTRLVQFTRCHLWEASCANTLCPAAMQDGAARLLQRHLSAPDSSVSPTQRRVLQNAYDHLTSREPGKAWTSGQWMTERTGGSDVSQTETIATYDPYHSTAPAPLANAQEDIPLGPWSISGFKWFSSATDSHMTILLARTGPAKGVSAFFAPMRRHVPSSSSSSSPPATTELNGITIQRLKSKFGTQSLPTAELQLTNTRGWLIGAEGKGIHEISTILNITRVHSTVSSLGYLGRSLGVAKAFARVREIGAGRGTRLPLHQHPLHMRTLANITVDYHAMMLLAFYTLHILGLDEHPPSPSQSTITKTLTPPAHLLPPLLRVLSSLHKAYISETAVPLVFACMEALGGVGYLLNAESEPINLARIFRDACVGAIWEGTTDVLSGDTLRALKHPAAGRDSLDALDWVVTAALSSASPIATAGVERIREEWRRLKARIETETHEALLPEARDVVFRVAEVLMAALFVVDVRARPGAEAERMCLRYLAKRGFVDGGEAGGGSSARDGLEMDRAIVYGPGKGEGAGERAGSRL</sequence>
<reference evidence="8" key="1">
    <citation type="journal article" date="2023" name="Mol. Phylogenet. Evol.">
        <title>Genome-scale phylogeny and comparative genomics of the fungal order Sordariales.</title>
        <authorList>
            <person name="Hensen N."/>
            <person name="Bonometti L."/>
            <person name="Westerberg I."/>
            <person name="Brannstrom I.O."/>
            <person name="Guillou S."/>
            <person name="Cros-Aarteil S."/>
            <person name="Calhoun S."/>
            <person name="Haridas S."/>
            <person name="Kuo A."/>
            <person name="Mondo S."/>
            <person name="Pangilinan J."/>
            <person name="Riley R."/>
            <person name="LaButti K."/>
            <person name="Andreopoulos B."/>
            <person name="Lipzen A."/>
            <person name="Chen C."/>
            <person name="Yan M."/>
            <person name="Daum C."/>
            <person name="Ng V."/>
            <person name="Clum A."/>
            <person name="Steindorff A."/>
            <person name="Ohm R.A."/>
            <person name="Martin F."/>
            <person name="Silar P."/>
            <person name="Natvig D.O."/>
            <person name="Lalanne C."/>
            <person name="Gautier V."/>
            <person name="Ament-Velasquez S.L."/>
            <person name="Kruys A."/>
            <person name="Hutchinson M.I."/>
            <person name="Powell A.J."/>
            <person name="Barry K."/>
            <person name="Miller A.N."/>
            <person name="Grigoriev I.V."/>
            <person name="Debuchy R."/>
            <person name="Gladieux P."/>
            <person name="Hiltunen Thoren M."/>
            <person name="Johannesson H."/>
        </authorList>
    </citation>
    <scope>NUCLEOTIDE SEQUENCE</scope>
    <source>
        <strain evidence="8">CBS 314.62</strain>
    </source>
</reference>
<reference evidence="8" key="2">
    <citation type="submission" date="2023-06" db="EMBL/GenBank/DDBJ databases">
        <authorList>
            <consortium name="Lawrence Berkeley National Laboratory"/>
            <person name="Haridas S."/>
            <person name="Hensen N."/>
            <person name="Bonometti L."/>
            <person name="Westerberg I."/>
            <person name="Brannstrom I.O."/>
            <person name="Guillou S."/>
            <person name="Cros-Aarteil S."/>
            <person name="Calhoun S."/>
            <person name="Kuo A."/>
            <person name="Mondo S."/>
            <person name="Pangilinan J."/>
            <person name="Riley R."/>
            <person name="Labutti K."/>
            <person name="Andreopoulos B."/>
            <person name="Lipzen A."/>
            <person name="Chen C."/>
            <person name="Yanf M."/>
            <person name="Daum C."/>
            <person name="Ng V."/>
            <person name="Clum A."/>
            <person name="Steindorff A."/>
            <person name="Ohm R."/>
            <person name="Martin F."/>
            <person name="Silar P."/>
            <person name="Natvig D."/>
            <person name="Lalanne C."/>
            <person name="Gautier V."/>
            <person name="Ament-Velasquez S.L."/>
            <person name="Kruys A."/>
            <person name="Hutchinson M.I."/>
            <person name="Powell A.J."/>
            <person name="Barry K."/>
            <person name="Miller A.N."/>
            <person name="Grigoriev I.V."/>
            <person name="Debuchy R."/>
            <person name="Gladieux P."/>
            <person name="Thoren M.H."/>
            <person name="Johannesson H."/>
        </authorList>
    </citation>
    <scope>NUCLEOTIDE SEQUENCE</scope>
    <source>
        <strain evidence="8">CBS 314.62</strain>
    </source>
</reference>
<dbReference type="Pfam" id="PF18158">
    <property type="entry name" value="AidB_N"/>
    <property type="match status" value="1"/>
</dbReference>
<evidence type="ECO:0000256" key="3">
    <source>
        <dbReference type="ARBA" id="ARBA00022827"/>
    </source>
</evidence>
<dbReference type="EMBL" id="JAULSO010000003">
    <property type="protein sequence ID" value="KAK3686040.1"/>
    <property type="molecule type" value="Genomic_DNA"/>
</dbReference>
<keyword evidence="9" id="KW-1185">Reference proteome</keyword>
<dbReference type="Proteomes" id="UP001270362">
    <property type="component" value="Unassembled WGS sequence"/>
</dbReference>
<comment type="caution">
    <text evidence="8">The sequence shown here is derived from an EMBL/GenBank/DDBJ whole genome shotgun (WGS) entry which is preliminary data.</text>
</comment>
<evidence type="ECO:0008006" key="10">
    <source>
        <dbReference type="Google" id="ProtNLM"/>
    </source>
</evidence>
<organism evidence="8 9">
    <name type="scientific">Podospora appendiculata</name>
    <dbReference type="NCBI Taxonomy" id="314037"/>
    <lineage>
        <taxon>Eukaryota</taxon>
        <taxon>Fungi</taxon>
        <taxon>Dikarya</taxon>
        <taxon>Ascomycota</taxon>
        <taxon>Pezizomycotina</taxon>
        <taxon>Sordariomycetes</taxon>
        <taxon>Sordariomycetidae</taxon>
        <taxon>Sordariales</taxon>
        <taxon>Podosporaceae</taxon>
        <taxon>Podospora</taxon>
    </lineage>
</organism>
<evidence type="ECO:0000259" key="7">
    <source>
        <dbReference type="Pfam" id="PF18158"/>
    </source>
</evidence>
<dbReference type="Pfam" id="PF00441">
    <property type="entry name" value="Acyl-CoA_dh_1"/>
    <property type="match status" value="1"/>
</dbReference>
<dbReference type="SUPFAM" id="SSF47203">
    <property type="entry name" value="Acyl-CoA dehydrogenase C-terminal domain-like"/>
    <property type="match status" value="1"/>
</dbReference>
<dbReference type="AlphaFoldDB" id="A0AAE0X752"/>
<dbReference type="PANTHER" id="PTHR42707">
    <property type="entry name" value="ACYL-COA DEHYDROGENASE"/>
    <property type="match status" value="1"/>
</dbReference>
<evidence type="ECO:0000256" key="4">
    <source>
        <dbReference type="RuleBase" id="RU362125"/>
    </source>
</evidence>
<evidence type="ECO:0000256" key="2">
    <source>
        <dbReference type="ARBA" id="ARBA00022630"/>
    </source>
</evidence>
<evidence type="ECO:0000313" key="9">
    <source>
        <dbReference type="Proteomes" id="UP001270362"/>
    </source>
</evidence>
<name>A0AAE0X752_9PEZI</name>
<feature type="domain" description="Adaptive response protein AidB N-terminal" evidence="7">
    <location>
        <begin position="20"/>
        <end position="177"/>
    </location>
</feature>
<dbReference type="InterPro" id="IPR006091">
    <property type="entry name" value="Acyl-CoA_Oxase/DH_mid-dom"/>
</dbReference>
<keyword evidence="4" id="KW-0560">Oxidoreductase</keyword>
<dbReference type="InterPro" id="IPR041504">
    <property type="entry name" value="AidB_N"/>
</dbReference>
<dbReference type="InterPro" id="IPR009075">
    <property type="entry name" value="AcylCo_DH/oxidase_C"/>
</dbReference>
<evidence type="ECO:0000256" key="1">
    <source>
        <dbReference type="ARBA" id="ARBA00009347"/>
    </source>
</evidence>
<dbReference type="SUPFAM" id="SSF56645">
    <property type="entry name" value="Acyl-CoA dehydrogenase NM domain-like"/>
    <property type="match status" value="1"/>
</dbReference>
<dbReference type="GO" id="GO:0003995">
    <property type="term" value="F:acyl-CoA dehydrogenase activity"/>
    <property type="evidence" value="ECO:0007669"/>
    <property type="project" value="TreeGrafter"/>
</dbReference>
<dbReference type="InterPro" id="IPR009100">
    <property type="entry name" value="AcylCoA_DH/oxidase_NM_dom_sf"/>
</dbReference>
<keyword evidence="2 4" id="KW-0285">Flavoprotein</keyword>
<dbReference type="Gene3D" id="2.40.110.20">
    <property type="match status" value="1"/>
</dbReference>
<feature type="domain" description="Acyl-CoA oxidase/dehydrogenase middle" evidence="6">
    <location>
        <begin position="192"/>
        <end position="316"/>
    </location>
</feature>
<evidence type="ECO:0000259" key="6">
    <source>
        <dbReference type="Pfam" id="PF02770"/>
    </source>
</evidence>
<feature type="domain" description="Acyl-CoA dehydrogenase/oxidase C-terminal" evidence="5">
    <location>
        <begin position="326"/>
        <end position="504"/>
    </location>
</feature>
<dbReference type="InterPro" id="IPR036250">
    <property type="entry name" value="AcylCo_DH-like_C"/>
</dbReference>
<keyword evidence="3 4" id="KW-0274">FAD</keyword>
<dbReference type="Gene3D" id="1.20.140.10">
    <property type="entry name" value="Butyryl-CoA Dehydrogenase, subunit A, domain 3"/>
    <property type="match status" value="1"/>
</dbReference>
<dbReference type="Pfam" id="PF02770">
    <property type="entry name" value="Acyl-CoA_dh_M"/>
    <property type="match status" value="1"/>
</dbReference>
<comment type="cofactor">
    <cofactor evidence="4">
        <name>FAD</name>
        <dbReference type="ChEBI" id="CHEBI:57692"/>
    </cofactor>
</comment>
<protein>
    <recommendedName>
        <fullName evidence="10">Acyl-CoA dehydrogenase</fullName>
    </recommendedName>
</protein>
<evidence type="ECO:0000313" key="8">
    <source>
        <dbReference type="EMBL" id="KAK3686040.1"/>
    </source>
</evidence>
<dbReference type="PANTHER" id="PTHR42707:SF2">
    <property type="entry name" value="ACD11 DEHYDROGENASE"/>
    <property type="match status" value="1"/>
</dbReference>
<evidence type="ECO:0000259" key="5">
    <source>
        <dbReference type="Pfam" id="PF00441"/>
    </source>
</evidence>
<gene>
    <name evidence="8" type="ORF">B0T22DRAFT_492853</name>
</gene>